<evidence type="ECO:0000256" key="5">
    <source>
        <dbReference type="ARBA" id="ARBA00023004"/>
    </source>
</evidence>
<organism evidence="9 10">
    <name type="scientific">Pseudonocardia yunnanensis</name>
    <dbReference type="NCBI Taxonomy" id="58107"/>
    <lineage>
        <taxon>Bacteria</taxon>
        <taxon>Bacillati</taxon>
        <taxon>Actinomycetota</taxon>
        <taxon>Actinomycetes</taxon>
        <taxon>Pseudonocardiales</taxon>
        <taxon>Pseudonocardiaceae</taxon>
        <taxon>Pseudonocardia</taxon>
    </lineage>
</organism>
<comment type="cofactor">
    <cofactor evidence="1">
        <name>[3Fe-4S] cluster</name>
        <dbReference type="ChEBI" id="CHEBI:21137"/>
    </cofactor>
</comment>
<dbReference type="PROSITE" id="PS51379">
    <property type="entry name" value="4FE4S_FER_2"/>
    <property type="match status" value="1"/>
</dbReference>
<evidence type="ECO:0000256" key="2">
    <source>
        <dbReference type="ARBA" id="ARBA00022448"/>
    </source>
</evidence>
<keyword evidence="3" id="KW-0479">Metal-binding</keyword>
<keyword evidence="10" id="KW-1185">Reference proteome</keyword>
<sequence>MGHGEREEDMKVWIDQDRCTGAGLCELLEPIVFTIGEDGLAVVHDGDSVLPAGPAGTVTVSPENERQVLEASQACPGRCIRIDSE</sequence>
<evidence type="ECO:0000256" key="1">
    <source>
        <dbReference type="ARBA" id="ARBA00001927"/>
    </source>
</evidence>
<keyword evidence="7" id="KW-0003">3Fe-4S</keyword>
<keyword evidence="2" id="KW-0813">Transport</keyword>
<reference evidence="10" key="1">
    <citation type="journal article" date="2019" name="Int. J. Syst. Evol. Microbiol.">
        <title>The Global Catalogue of Microorganisms (GCM) 10K type strain sequencing project: providing services to taxonomists for standard genome sequencing and annotation.</title>
        <authorList>
            <consortium name="The Broad Institute Genomics Platform"/>
            <consortium name="The Broad Institute Genome Sequencing Center for Infectious Disease"/>
            <person name="Wu L."/>
            <person name="Ma J."/>
        </authorList>
    </citation>
    <scope>NUCLEOTIDE SEQUENCE [LARGE SCALE GENOMIC DNA]</scope>
    <source>
        <strain evidence="10">CCM 7043</strain>
    </source>
</reference>
<evidence type="ECO:0000256" key="4">
    <source>
        <dbReference type="ARBA" id="ARBA00022982"/>
    </source>
</evidence>
<name>A0ABW4F4R6_9PSEU</name>
<keyword evidence="4" id="KW-0249">Electron transport</keyword>
<dbReference type="Pfam" id="PF13459">
    <property type="entry name" value="Fer4_15"/>
    <property type="match status" value="1"/>
</dbReference>
<dbReference type="InterPro" id="IPR017896">
    <property type="entry name" value="4Fe4S_Fe-S-bd"/>
</dbReference>
<dbReference type="Proteomes" id="UP001597114">
    <property type="component" value="Unassembled WGS sequence"/>
</dbReference>
<dbReference type="PANTHER" id="PTHR36923:SF3">
    <property type="entry name" value="FERREDOXIN"/>
    <property type="match status" value="1"/>
</dbReference>
<evidence type="ECO:0000313" key="10">
    <source>
        <dbReference type="Proteomes" id="UP001597114"/>
    </source>
</evidence>
<proteinExistence type="predicted"/>
<evidence type="ECO:0000256" key="7">
    <source>
        <dbReference type="ARBA" id="ARBA00023291"/>
    </source>
</evidence>
<feature type="domain" description="4Fe-4S ferredoxin-type" evidence="8">
    <location>
        <begin position="10"/>
        <end position="38"/>
    </location>
</feature>
<evidence type="ECO:0000313" key="9">
    <source>
        <dbReference type="EMBL" id="MFD1522646.1"/>
    </source>
</evidence>
<keyword evidence="5" id="KW-0408">Iron</keyword>
<protein>
    <submittedName>
        <fullName evidence="9">Ferredoxin</fullName>
    </submittedName>
</protein>
<dbReference type="Gene3D" id="3.30.70.20">
    <property type="match status" value="1"/>
</dbReference>
<gene>
    <name evidence="9" type="ORF">ACFSJD_34490</name>
</gene>
<dbReference type="RefSeq" id="WP_344728105.1">
    <property type="nucleotide sequence ID" value="NZ_BAAAUS010000049.1"/>
</dbReference>
<evidence type="ECO:0000259" key="8">
    <source>
        <dbReference type="PROSITE" id="PS51379"/>
    </source>
</evidence>
<accession>A0ABW4F4R6</accession>
<comment type="caution">
    <text evidence="9">The sequence shown here is derived from an EMBL/GenBank/DDBJ whole genome shotgun (WGS) entry which is preliminary data.</text>
</comment>
<dbReference type="EMBL" id="JBHUCO010000047">
    <property type="protein sequence ID" value="MFD1522646.1"/>
    <property type="molecule type" value="Genomic_DNA"/>
</dbReference>
<dbReference type="PANTHER" id="PTHR36923">
    <property type="entry name" value="FERREDOXIN"/>
    <property type="match status" value="1"/>
</dbReference>
<dbReference type="InterPro" id="IPR051269">
    <property type="entry name" value="Fe-S_cluster_ET"/>
</dbReference>
<keyword evidence="6" id="KW-0411">Iron-sulfur</keyword>
<evidence type="ECO:0000256" key="3">
    <source>
        <dbReference type="ARBA" id="ARBA00022723"/>
    </source>
</evidence>
<dbReference type="SUPFAM" id="SSF54862">
    <property type="entry name" value="4Fe-4S ferredoxins"/>
    <property type="match status" value="1"/>
</dbReference>
<evidence type="ECO:0000256" key="6">
    <source>
        <dbReference type="ARBA" id="ARBA00023014"/>
    </source>
</evidence>